<evidence type="ECO:0000256" key="1">
    <source>
        <dbReference type="SAM" id="MobiDB-lite"/>
    </source>
</evidence>
<name>A0A9P8HEF7_9HYPO</name>
<feature type="compositionally biased region" description="Basic and acidic residues" evidence="1">
    <location>
        <begin position="51"/>
        <end position="61"/>
    </location>
</feature>
<proteinExistence type="predicted"/>
<protein>
    <submittedName>
        <fullName evidence="2">Uncharacterized protein</fullName>
    </submittedName>
</protein>
<organism evidence="2 3">
    <name type="scientific">Trichoderma semiorbis</name>
    <dbReference type="NCBI Taxonomy" id="1491008"/>
    <lineage>
        <taxon>Eukaryota</taxon>
        <taxon>Fungi</taxon>
        <taxon>Dikarya</taxon>
        <taxon>Ascomycota</taxon>
        <taxon>Pezizomycotina</taxon>
        <taxon>Sordariomycetes</taxon>
        <taxon>Hypocreomycetidae</taxon>
        <taxon>Hypocreales</taxon>
        <taxon>Hypocreaceae</taxon>
        <taxon>Trichoderma</taxon>
    </lineage>
</organism>
<reference evidence="2 3" key="1">
    <citation type="submission" date="2021-08" db="EMBL/GenBank/DDBJ databases">
        <title>The highly contiguous genome resource for Trichoderma semiorbis FJ059, a fungal antagonistic to plant pathogens.</title>
        <authorList>
            <person name="Liu T."/>
        </authorList>
    </citation>
    <scope>NUCLEOTIDE SEQUENCE [LARGE SCALE GENOMIC DNA]</scope>
    <source>
        <strain evidence="2 3">FJ059</strain>
    </source>
</reference>
<evidence type="ECO:0000313" key="2">
    <source>
        <dbReference type="EMBL" id="KAH0524681.1"/>
    </source>
</evidence>
<keyword evidence="3" id="KW-1185">Reference proteome</keyword>
<gene>
    <name evidence="2" type="ORF">TsFJ059_007157</name>
</gene>
<accession>A0A9P8HEF7</accession>
<comment type="caution">
    <text evidence="2">The sequence shown here is derived from an EMBL/GenBank/DDBJ whole genome shotgun (WGS) entry which is preliminary data.</text>
</comment>
<feature type="region of interest" description="Disordered" evidence="1">
    <location>
        <begin position="35"/>
        <end position="70"/>
    </location>
</feature>
<evidence type="ECO:0000313" key="3">
    <source>
        <dbReference type="Proteomes" id="UP000826573"/>
    </source>
</evidence>
<dbReference type="EMBL" id="JAIMJC010000005">
    <property type="protein sequence ID" value="KAH0524681.1"/>
    <property type="molecule type" value="Genomic_DNA"/>
</dbReference>
<dbReference type="Proteomes" id="UP000826573">
    <property type="component" value="Unassembled WGS sequence"/>
</dbReference>
<sequence>MPEQAPSTCALVQAETFKMQSRGPPSNTTILVLALSTQPKHGNQPTPRPALPEDTRPDTDCHPVTVHSPPHLPPPIPWLAFDGMPATASLTQPSEPIASDRIARQHSTAKALRMAKPLFPAHRLATRTAPEKWRLFVTPYLYSRTYITP</sequence>
<dbReference type="AlphaFoldDB" id="A0A9P8HEF7"/>
<feature type="compositionally biased region" description="Polar residues" evidence="1">
    <location>
        <begin position="35"/>
        <end position="45"/>
    </location>
</feature>